<comment type="caution">
    <text evidence="1">The sequence shown here is derived from an EMBL/GenBank/DDBJ whole genome shotgun (WGS) entry which is preliminary data.</text>
</comment>
<dbReference type="SUPFAM" id="SSF52833">
    <property type="entry name" value="Thioredoxin-like"/>
    <property type="match status" value="1"/>
</dbReference>
<sequence>MALSPIYAGHRYGSIQAAHCLEAYLDYVEVLPYLDSEHSNKVQFIFRHQVQPWHPSSTIVHEAALAVEKVDKTKFFEFSANLFESQRDYYDESVQALNRDQINNKLAKLAESVGISSSDFLAQLHIPSTDDPSTARNVGNKITNDLKLQIKLGRQEGIHVSPTVLWDGLVDNNVSSGWTLDQWKEWLADKI</sequence>
<dbReference type="PANTHER" id="PTHR33875:SF2">
    <property type="entry name" value="ACR183CP"/>
    <property type="match status" value="1"/>
</dbReference>
<reference evidence="1" key="1">
    <citation type="submission" date="2021-06" db="EMBL/GenBank/DDBJ databases">
        <authorList>
            <person name="Kallberg Y."/>
            <person name="Tangrot J."/>
            <person name="Rosling A."/>
        </authorList>
    </citation>
    <scope>NUCLEOTIDE SEQUENCE</scope>
    <source>
        <strain evidence="1">FL130A</strain>
    </source>
</reference>
<dbReference type="PANTHER" id="PTHR33875">
    <property type="entry name" value="OS09G0542200 PROTEIN"/>
    <property type="match status" value="1"/>
</dbReference>
<keyword evidence="2" id="KW-1185">Reference proteome</keyword>
<dbReference type="InterPro" id="IPR036249">
    <property type="entry name" value="Thioredoxin-like_sf"/>
</dbReference>
<protein>
    <submittedName>
        <fullName evidence="1">6182_t:CDS:1</fullName>
    </submittedName>
</protein>
<name>A0A9N9B111_9GLOM</name>
<dbReference type="Proteomes" id="UP000789508">
    <property type="component" value="Unassembled WGS sequence"/>
</dbReference>
<organism evidence="1 2">
    <name type="scientific">Ambispora leptoticha</name>
    <dbReference type="NCBI Taxonomy" id="144679"/>
    <lineage>
        <taxon>Eukaryota</taxon>
        <taxon>Fungi</taxon>
        <taxon>Fungi incertae sedis</taxon>
        <taxon>Mucoromycota</taxon>
        <taxon>Glomeromycotina</taxon>
        <taxon>Glomeromycetes</taxon>
        <taxon>Archaeosporales</taxon>
        <taxon>Ambisporaceae</taxon>
        <taxon>Ambispora</taxon>
    </lineage>
</organism>
<dbReference type="EMBL" id="CAJVPS010001698">
    <property type="protein sequence ID" value="CAG8547788.1"/>
    <property type="molecule type" value="Genomic_DNA"/>
</dbReference>
<proteinExistence type="predicted"/>
<gene>
    <name evidence="1" type="ORF">ALEPTO_LOCUS5725</name>
</gene>
<accession>A0A9N9B111</accession>
<dbReference type="OrthoDB" id="37297at2759"/>
<evidence type="ECO:0000313" key="1">
    <source>
        <dbReference type="EMBL" id="CAG8547788.1"/>
    </source>
</evidence>
<dbReference type="Gene3D" id="3.40.30.10">
    <property type="entry name" value="Glutaredoxin"/>
    <property type="match status" value="1"/>
</dbReference>
<evidence type="ECO:0000313" key="2">
    <source>
        <dbReference type="Proteomes" id="UP000789508"/>
    </source>
</evidence>
<dbReference type="AlphaFoldDB" id="A0A9N9B111"/>